<dbReference type="InterPro" id="IPR007024">
    <property type="entry name" value="BLUF_domain"/>
</dbReference>
<dbReference type="AlphaFoldDB" id="A0A177MMR5"/>
<organism evidence="2 3">
    <name type="scientific">Methylomonas methanica</name>
    <dbReference type="NCBI Taxonomy" id="421"/>
    <lineage>
        <taxon>Bacteria</taxon>
        <taxon>Pseudomonadati</taxon>
        <taxon>Pseudomonadota</taxon>
        <taxon>Gammaproteobacteria</taxon>
        <taxon>Methylococcales</taxon>
        <taxon>Methylococcaceae</taxon>
        <taxon>Methylomonas</taxon>
    </lineage>
</organism>
<evidence type="ECO:0000313" key="3">
    <source>
        <dbReference type="Proteomes" id="UP000078090"/>
    </source>
</evidence>
<dbReference type="GO" id="GO:0071949">
    <property type="term" value="F:FAD binding"/>
    <property type="evidence" value="ECO:0007669"/>
    <property type="project" value="InterPro"/>
</dbReference>
<feature type="domain" description="BLUF" evidence="1">
    <location>
        <begin position="5"/>
        <end position="100"/>
    </location>
</feature>
<evidence type="ECO:0000313" key="2">
    <source>
        <dbReference type="EMBL" id="OAI06911.1"/>
    </source>
</evidence>
<name>A0A177MMR5_METMH</name>
<protein>
    <recommendedName>
        <fullName evidence="1">BLUF domain-containing protein</fullName>
    </recommendedName>
</protein>
<dbReference type="OrthoDB" id="557705at2"/>
<dbReference type="SMART" id="SM01034">
    <property type="entry name" value="BLUF"/>
    <property type="match status" value="1"/>
</dbReference>
<dbReference type="EMBL" id="LUUG01000053">
    <property type="protein sequence ID" value="OAI06911.1"/>
    <property type="molecule type" value="Genomic_DNA"/>
</dbReference>
<sequence length="146" mass="16448">MTEPLYRLVYISRNEITGDDASVRREIEQILEKAREKNPSANLTGALMFNAGCFAQVLEGPHDNIQDTFERIQCDPRHSRVSVIAFEPTASRQFSNWSMAYRSANSEASAKFSDIMQVSGFDPAQLKGDHILDLLNQHLLESEQSS</sequence>
<dbReference type="Proteomes" id="UP000078090">
    <property type="component" value="Unassembled WGS sequence"/>
</dbReference>
<accession>A0A177MMR5</accession>
<dbReference type="Gene3D" id="3.30.70.100">
    <property type="match status" value="1"/>
</dbReference>
<proteinExistence type="predicted"/>
<dbReference type="RefSeq" id="WP_064007803.1">
    <property type="nucleotide sequence ID" value="NZ_LUUG01000053.1"/>
</dbReference>
<dbReference type="SUPFAM" id="SSF54975">
    <property type="entry name" value="Acylphosphatase/BLUF domain-like"/>
    <property type="match status" value="1"/>
</dbReference>
<dbReference type="Pfam" id="PF04940">
    <property type="entry name" value="BLUF"/>
    <property type="match status" value="1"/>
</dbReference>
<gene>
    <name evidence="2" type="ORF">A1332_10210</name>
</gene>
<dbReference type="PROSITE" id="PS50925">
    <property type="entry name" value="BLUF"/>
    <property type="match status" value="1"/>
</dbReference>
<dbReference type="GO" id="GO:0009882">
    <property type="term" value="F:blue light photoreceptor activity"/>
    <property type="evidence" value="ECO:0007669"/>
    <property type="project" value="InterPro"/>
</dbReference>
<comment type="caution">
    <text evidence="2">The sequence shown here is derived from an EMBL/GenBank/DDBJ whole genome shotgun (WGS) entry which is preliminary data.</text>
</comment>
<dbReference type="InterPro" id="IPR036046">
    <property type="entry name" value="Acylphosphatase-like_dom_sf"/>
</dbReference>
<evidence type="ECO:0000259" key="1">
    <source>
        <dbReference type="PROSITE" id="PS50925"/>
    </source>
</evidence>
<reference evidence="2 3" key="1">
    <citation type="submission" date="2016-03" db="EMBL/GenBank/DDBJ databases">
        <authorList>
            <person name="Ploux O."/>
        </authorList>
    </citation>
    <scope>NUCLEOTIDE SEQUENCE [LARGE SCALE GENOMIC DNA]</scope>
    <source>
        <strain evidence="2 3">R-45363</strain>
    </source>
</reference>